<dbReference type="EMBL" id="JMQI01000017">
    <property type="protein sequence ID" value="KDN22530.1"/>
    <property type="molecule type" value="Genomic_DNA"/>
</dbReference>
<dbReference type="AlphaFoldDB" id="A0A066U608"/>
<dbReference type="STRING" id="287986.DV20_08900"/>
<proteinExistence type="predicted"/>
<evidence type="ECO:0000313" key="1">
    <source>
        <dbReference type="EMBL" id="KDN22530.1"/>
    </source>
</evidence>
<accession>A0A066U608</accession>
<name>A0A066U608_9PSEU</name>
<dbReference type="Proteomes" id="UP000027345">
    <property type="component" value="Unassembled WGS sequence"/>
</dbReference>
<protein>
    <submittedName>
        <fullName evidence="1">Uncharacterized protein</fullName>
    </submittedName>
</protein>
<organism evidence="1 2">
    <name type="scientific">Amycolatopsis rifamycinica</name>
    <dbReference type="NCBI Taxonomy" id="287986"/>
    <lineage>
        <taxon>Bacteria</taxon>
        <taxon>Bacillati</taxon>
        <taxon>Actinomycetota</taxon>
        <taxon>Actinomycetes</taxon>
        <taxon>Pseudonocardiales</taxon>
        <taxon>Pseudonocardiaceae</taxon>
        <taxon>Amycolatopsis</taxon>
    </lineage>
</organism>
<sequence>MVNSLCEAPVGPSMQGLAIVPVAVVAGVEDQPVSPKPEQVLREQRETTLTGGLLGAREMSARAAWWSGGRFDDRGAQQERHREAYGKAWSRHLRTR</sequence>
<evidence type="ECO:0000313" key="2">
    <source>
        <dbReference type="Proteomes" id="UP000027345"/>
    </source>
</evidence>
<reference evidence="1 2" key="1">
    <citation type="submission" date="2014-05" db="EMBL/GenBank/DDBJ databases">
        <title>Draft genome sequence of Amycolatopsis rifamycinica DSM 46095.</title>
        <authorList>
            <person name="Lal R."/>
            <person name="Saxena A."/>
            <person name="Kumari R."/>
            <person name="Mukherjee U."/>
            <person name="Singh P."/>
            <person name="Sangwan N."/>
            <person name="Mahato N.K."/>
        </authorList>
    </citation>
    <scope>NUCLEOTIDE SEQUENCE [LARGE SCALE GENOMIC DNA]</scope>
    <source>
        <strain evidence="1 2">DSM 46095</strain>
    </source>
</reference>
<keyword evidence="2" id="KW-1185">Reference proteome</keyword>
<comment type="caution">
    <text evidence="1">The sequence shown here is derived from an EMBL/GenBank/DDBJ whole genome shotgun (WGS) entry which is preliminary data.</text>
</comment>
<gene>
    <name evidence="1" type="ORF">DV20_08900</name>
</gene>